<dbReference type="PANTHER" id="PTHR13136">
    <property type="entry name" value="TESTIS DEVELOPMENT PROTEIN PRTD"/>
    <property type="match status" value="1"/>
</dbReference>
<accession>A0A5S9IT07</accession>
<dbReference type="InterPro" id="IPR046879">
    <property type="entry name" value="KANL3/Tex30_Abhydrolase"/>
</dbReference>
<gene>
    <name evidence="2" type="ORF">UABAM_04481</name>
</gene>
<dbReference type="AlphaFoldDB" id="A0A5S9IT07"/>
<evidence type="ECO:0000259" key="1">
    <source>
        <dbReference type="Pfam" id="PF20408"/>
    </source>
</evidence>
<evidence type="ECO:0000313" key="3">
    <source>
        <dbReference type="Proteomes" id="UP000326354"/>
    </source>
</evidence>
<keyword evidence="2" id="KW-0378">Hydrolase</keyword>
<name>A0A5S9IT07_UABAM</name>
<dbReference type="RefSeq" id="WP_151970172.1">
    <property type="nucleotide sequence ID" value="NZ_AP019860.1"/>
</dbReference>
<feature type="domain" description="KANL3/Tex30 alpha/beta hydrolase-like" evidence="1">
    <location>
        <begin position="32"/>
        <end position="223"/>
    </location>
</feature>
<dbReference type="Pfam" id="PF20408">
    <property type="entry name" value="Abhydrolase_11"/>
    <property type="match status" value="1"/>
</dbReference>
<organism evidence="2 3">
    <name type="scientific">Uabimicrobium amorphum</name>
    <dbReference type="NCBI Taxonomy" id="2596890"/>
    <lineage>
        <taxon>Bacteria</taxon>
        <taxon>Pseudomonadati</taxon>
        <taxon>Planctomycetota</taxon>
        <taxon>Candidatus Uabimicrobiia</taxon>
        <taxon>Candidatus Uabimicrobiales</taxon>
        <taxon>Candidatus Uabimicrobiaceae</taxon>
        <taxon>Candidatus Uabimicrobium</taxon>
    </lineage>
</organism>
<sequence length="226" mass="25066">MTKAKYTEGMFLATKDKGEVSFLLCVPKDAIAMIVLGHGAGAGMRHKHMEDIAQSLESNKIATFRYQFPFMERGGGRDAQSVSLATVQAAIDKARSLQKNLPLFAGGHSFGGRMTSLYCAEKSIEDLCGLIFFSFPLHPSGKPDTKRAQHFAQIQKPMLFLSGTRDKLAQLDLLQSVCAEHAQYISLHLLDTADHSFKILKRSRKSEKNIYDEAAETAFEFIQSLC</sequence>
<dbReference type="EMBL" id="AP019860">
    <property type="protein sequence ID" value="BBM86095.1"/>
    <property type="molecule type" value="Genomic_DNA"/>
</dbReference>
<dbReference type="GO" id="GO:0016787">
    <property type="term" value="F:hydrolase activity"/>
    <property type="evidence" value="ECO:0007669"/>
    <property type="project" value="UniProtKB-KW"/>
</dbReference>
<protein>
    <submittedName>
        <fullName evidence="2">Alpha/beta hydrolase</fullName>
    </submittedName>
</protein>
<dbReference type="InterPro" id="IPR026555">
    <property type="entry name" value="NSL3/Tex30"/>
</dbReference>
<proteinExistence type="predicted"/>
<evidence type="ECO:0000313" key="2">
    <source>
        <dbReference type="EMBL" id="BBM86095.1"/>
    </source>
</evidence>
<dbReference type="OrthoDB" id="652634at2"/>
<dbReference type="KEGG" id="uam:UABAM_04481"/>
<dbReference type="Gene3D" id="3.40.50.1820">
    <property type="entry name" value="alpha/beta hydrolase"/>
    <property type="match status" value="1"/>
</dbReference>
<dbReference type="SUPFAM" id="SSF53474">
    <property type="entry name" value="alpha/beta-Hydrolases"/>
    <property type="match status" value="1"/>
</dbReference>
<dbReference type="Proteomes" id="UP000326354">
    <property type="component" value="Chromosome"/>
</dbReference>
<reference evidence="2 3" key="1">
    <citation type="submission" date="2019-08" db="EMBL/GenBank/DDBJ databases">
        <title>Complete genome sequence of Candidatus Uab amorphum.</title>
        <authorList>
            <person name="Shiratori T."/>
            <person name="Suzuki S."/>
            <person name="Kakizawa Y."/>
            <person name="Ishida K."/>
        </authorList>
    </citation>
    <scope>NUCLEOTIDE SEQUENCE [LARGE SCALE GENOMIC DNA]</scope>
    <source>
        <strain evidence="2 3">SRT547</strain>
    </source>
</reference>
<keyword evidence="3" id="KW-1185">Reference proteome</keyword>
<dbReference type="PANTHER" id="PTHR13136:SF11">
    <property type="entry name" value="TESTIS-EXPRESSED PROTEIN 30"/>
    <property type="match status" value="1"/>
</dbReference>
<dbReference type="InterPro" id="IPR029058">
    <property type="entry name" value="AB_hydrolase_fold"/>
</dbReference>